<dbReference type="InterPro" id="IPR001245">
    <property type="entry name" value="Ser-Thr/Tyr_kinase_cat_dom"/>
</dbReference>
<keyword evidence="3" id="KW-1185">Reference proteome</keyword>
<sequence length="290" mass="34042">MVEEICEMSNEALVMSLYKHKGIIEFLGVSVDKIPMIVMEYCVGGSLDLHLQRFKGHIRTAERIRYLLEISNGMRYLERKQCVHRDLTTRNVLIAADGFLRICDFGLSRCPSIVPPKETGNSHIPIRWMAPESLTRNPVYSVKSDMWSFGVVIYETFNYGLKPWPEKPVEWIATKIRKGVTPELPRRIPRLLRELVIACFQRDPTRRPSFKHMSGRLLLIQSLRFPSPDPRLLTLSQIKNVVEIFSTSIRRNIESTHYRRRLWIIGLFFWIYMDLLIFTNIELLFHTIQH</sequence>
<dbReference type="InterPro" id="IPR050122">
    <property type="entry name" value="RTK"/>
</dbReference>
<proteinExistence type="predicted"/>
<dbReference type="Pfam" id="PF07714">
    <property type="entry name" value="PK_Tyr_Ser-Thr"/>
    <property type="match status" value="1"/>
</dbReference>
<keyword evidence="1" id="KW-0812">Transmembrane</keyword>
<evidence type="ECO:0000313" key="4">
    <source>
        <dbReference type="WBParaSite" id="PgR019_g119_t01"/>
    </source>
</evidence>
<dbReference type="WBParaSite" id="PgR019_g119_t01">
    <property type="protein sequence ID" value="PgR019_g119_t01"/>
    <property type="gene ID" value="PgR019_g119"/>
</dbReference>
<dbReference type="PANTHER" id="PTHR24416:SF600">
    <property type="entry name" value="PDGF- AND VEGF-RECEPTOR RELATED, ISOFORM J"/>
    <property type="match status" value="1"/>
</dbReference>
<dbReference type="Proteomes" id="UP000887569">
    <property type="component" value="Unplaced"/>
</dbReference>
<dbReference type="PRINTS" id="PR00109">
    <property type="entry name" value="TYRKINASE"/>
</dbReference>
<keyword evidence="1" id="KW-1133">Transmembrane helix</keyword>
<dbReference type="InterPro" id="IPR000719">
    <property type="entry name" value="Prot_kinase_dom"/>
</dbReference>
<evidence type="ECO:0000259" key="2">
    <source>
        <dbReference type="PROSITE" id="PS50011"/>
    </source>
</evidence>
<dbReference type="GO" id="GO:0007169">
    <property type="term" value="P:cell surface receptor protein tyrosine kinase signaling pathway"/>
    <property type="evidence" value="ECO:0007669"/>
    <property type="project" value="TreeGrafter"/>
</dbReference>
<dbReference type="GO" id="GO:0004714">
    <property type="term" value="F:transmembrane receptor protein tyrosine kinase activity"/>
    <property type="evidence" value="ECO:0007669"/>
    <property type="project" value="TreeGrafter"/>
</dbReference>
<keyword evidence="1" id="KW-0472">Membrane</keyword>
<dbReference type="AlphaFoldDB" id="A0A915B0Q8"/>
<dbReference type="PROSITE" id="PS00109">
    <property type="entry name" value="PROTEIN_KINASE_TYR"/>
    <property type="match status" value="1"/>
</dbReference>
<feature type="transmembrane region" description="Helical" evidence="1">
    <location>
        <begin position="262"/>
        <end position="285"/>
    </location>
</feature>
<dbReference type="GO" id="GO:0005886">
    <property type="term" value="C:plasma membrane"/>
    <property type="evidence" value="ECO:0007669"/>
    <property type="project" value="TreeGrafter"/>
</dbReference>
<dbReference type="GO" id="GO:0043235">
    <property type="term" value="C:receptor complex"/>
    <property type="evidence" value="ECO:0007669"/>
    <property type="project" value="TreeGrafter"/>
</dbReference>
<dbReference type="GO" id="GO:0005524">
    <property type="term" value="F:ATP binding"/>
    <property type="evidence" value="ECO:0007669"/>
    <property type="project" value="InterPro"/>
</dbReference>
<reference evidence="4" key="1">
    <citation type="submission" date="2022-11" db="UniProtKB">
        <authorList>
            <consortium name="WormBaseParasite"/>
        </authorList>
    </citation>
    <scope>IDENTIFICATION</scope>
</reference>
<dbReference type="InterPro" id="IPR011009">
    <property type="entry name" value="Kinase-like_dom_sf"/>
</dbReference>
<accession>A0A915B0Q8</accession>
<dbReference type="Gene3D" id="1.10.510.10">
    <property type="entry name" value="Transferase(Phosphotransferase) domain 1"/>
    <property type="match status" value="1"/>
</dbReference>
<dbReference type="InterPro" id="IPR008266">
    <property type="entry name" value="Tyr_kinase_AS"/>
</dbReference>
<dbReference type="PANTHER" id="PTHR24416">
    <property type="entry name" value="TYROSINE-PROTEIN KINASE RECEPTOR"/>
    <property type="match status" value="1"/>
</dbReference>
<evidence type="ECO:0000256" key="1">
    <source>
        <dbReference type="SAM" id="Phobius"/>
    </source>
</evidence>
<dbReference type="SUPFAM" id="SSF56112">
    <property type="entry name" value="Protein kinase-like (PK-like)"/>
    <property type="match status" value="1"/>
</dbReference>
<dbReference type="PROSITE" id="PS50011">
    <property type="entry name" value="PROTEIN_KINASE_DOM"/>
    <property type="match status" value="1"/>
</dbReference>
<name>A0A915B0Q8_PARUN</name>
<feature type="domain" description="Protein kinase" evidence="2">
    <location>
        <begin position="1"/>
        <end position="219"/>
    </location>
</feature>
<organism evidence="3 4">
    <name type="scientific">Parascaris univalens</name>
    <name type="common">Nematode worm</name>
    <dbReference type="NCBI Taxonomy" id="6257"/>
    <lineage>
        <taxon>Eukaryota</taxon>
        <taxon>Metazoa</taxon>
        <taxon>Ecdysozoa</taxon>
        <taxon>Nematoda</taxon>
        <taxon>Chromadorea</taxon>
        <taxon>Rhabditida</taxon>
        <taxon>Spirurina</taxon>
        <taxon>Ascaridomorpha</taxon>
        <taxon>Ascaridoidea</taxon>
        <taxon>Ascarididae</taxon>
        <taxon>Parascaris</taxon>
    </lineage>
</organism>
<protein>
    <submittedName>
        <fullName evidence="4">Protein kinase domain-containing protein</fullName>
    </submittedName>
</protein>
<evidence type="ECO:0000313" key="3">
    <source>
        <dbReference type="Proteomes" id="UP000887569"/>
    </source>
</evidence>